<evidence type="ECO:0000256" key="7">
    <source>
        <dbReference type="ARBA" id="ARBA00022857"/>
    </source>
</evidence>
<protein>
    <recommendedName>
        <fullName evidence="5 11">2-dehydropantoate 2-reductase</fullName>
        <ecNumber evidence="4 11">1.1.1.169</ecNumber>
    </recommendedName>
    <alternativeName>
        <fullName evidence="9 11">Ketopantoate reductase</fullName>
    </alternativeName>
</protein>
<evidence type="ECO:0000256" key="5">
    <source>
        <dbReference type="ARBA" id="ARBA00019465"/>
    </source>
</evidence>
<dbReference type="Proteomes" id="UP000215059">
    <property type="component" value="Unassembled WGS sequence"/>
</dbReference>
<dbReference type="AlphaFoldDB" id="A0A235FDF5"/>
<dbReference type="GO" id="GO:0005737">
    <property type="term" value="C:cytoplasm"/>
    <property type="evidence" value="ECO:0007669"/>
    <property type="project" value="TreeGrafter"/>
</dbReference>
<keyword evidence="7 11" id="KW-0521">NADP</keyword>
<dbReference type="InterPro" id="IPR008927">
    <property type="entry name" value="6-PGluconate_DH-like_C_sf"/>
</dbReference>
<keyword evidence="6 11" id="KW-0566">Pantothenate biosynthesis</keyword>
<comment type="catalytic activity">
    <reaction evidence="10 11">
        <text>(R)-pantoate + NADP(+) = 2-dehydropantoate + NADPH + H(+)</text>
        <dbReference type="Rhea" id="RHEA:16233"/>
        <dbReference type="ChEBI" id="CHEBI:11561"/>
        <dbReference type="ChEBI" id="CHEBI:15378"/>
        <dbReference type="ChEBI" id="CHEBI:15980"/>
        <dbReference type="ChEBI" id="CHEBI:57783"/>
        <dbReference type="ChEBI" id="CHEBI:58349"/>
        <dbReference type="EC" id="1.1.1.169"/>
    </reaction>
</comment>
<dbReference type="RefSeq" id="WP_094250914.1">
    <property type="nucleotide sequence ID" value="NZ_JBHLXL010000001.1"/>
</dbReference>
<dbReference type="Gene3D" id="3.40.50.720">
    <property type="entry name" value="NAD(P)-binding Rossmann-like Domain"/>
    <property type="match status" value="1"/>
</dbReference>
<dbReference type="PANTHER" id="PTHR43765">
    <property type="entry name" value="2-DEHYDROPANTOATE 2-REDUCTASE-RELATED"/>
    <property type="match status" value="1"/>
</dbReference>
<proteinExistence type="inferred from homology"/>
<sequence>MRVAVIGGGAIGLLMACLLERQQVNTAIYCRTEKQASLLRENGLLYKNEGMEKVIQVHAYSIDSLAFEEDIIVICVKQPALAQLAKLLVSDLSKGKTFLFLQNGMSHVELMEELAGKERKVWAGVAEHGVMKEKDNAVYHAGEGRIRVAPVIVKPDFNWENLFGDTTKVEQNAAYIPMLSEKLLINAAINPVTALFKIKNGMLLENPHYLKLMEYLFDEALQVLELQKQKDGLLEDLYRVCRNTKNNRSSMLRDIDSGRKTEIDSISGYIITSGEKKGIDTPMTRMIYESIKGIEWEG</sequence>
<comment type="function">
    <text evidence="1 11">Catalyzes the NADPH-dependent reduction of ketopantoate into pantoic acid.</text>
</comment>
<name>A0A235FDF5_9BACL</name>
<dbReference type="NCBIfam" id="TIGR00745">
    <property type="entry name" value="apbA_panE"/>
    <property type="match status" value="1"/>
</dbReference>
<evidence type="ECO:0000256" key="3">
    <source>
        <dbReference type="ARBA" id="ARBA00007870"/>
    </source>
</evidence>
<evidence type="ECO:0000259" key="12">
    <source>
        <dbReference type="Pfam" id="PF02558"/>
    </source>
</evidence>
<comment type="caution">
    <text evidence="14">The sequence shown here is derived from an EMBL/GenBank/DDBJ whole genome shotgun (WGS) entry which is preliminary data.</text>
</comment>
<evidence type="ECO:0000256" key="10">
    <source>
        <dbReference type="ARBA" id="ARBA00048793"/>
    </source>
</evidence>
<evidence type="ECO:0000313" key="15">
    <source>
        <dbReference type="Proteomes" id="UP000215059"/>
    </source>
</evidence>
<dbReference type="Pfam" id="PF02558">
    <property type="entry name" value="ApbA"/>
    <property type="match status" value="1"/>
</dbReference>
<evidence type="ECO:0000256" key="4">
    <source>
        <dbReference type="ARBA" id="ARBA00013014"/>
    </source>
</evidence>
<dbReference type="UniPathway" id="UPA00028">
    <property type="reaction ID" value="UER00004"/>
</dbReference>
<feature type="domain" description="Ketopantoate reductase N-terminal" evidence="12">
    <location>
        <begin position="3"/>
        <end position="149"/>
    </location>
</feature>
<accession>A0A235FDF5</accession>
<dbReference type="PROSITE" id="PS51257">
    <property type="entry name" value="PROKAR_LIPOPROTEIN"/>
    <property type="match status" value="1"/>
</dbReference>
<dbReference type="InterPro" id="IPR036291">
    <property type="entry name" value="NAD(P)-bd_dom_sf"/>
</dbReference>
<dbReference type="GO" id="GO:0008677">
    <property type="term" value="F:2-dehydropantoate 2-reductase activity"/>
    <property type="evidence" value="ECO:0007669"/>
    <property type="project" value="UniProtKB-EC"/>
</dbReference>
<reference evidence="14 15" key="1">
    <citation type="submission" date="2017-07" db="EMBL/GenBank/DDBJ databases">
        <title>Fictibacillus sp. nov. GDSW-R2A3 Genome sequencing and assembly.</title>
        <authorList>
            <person name="Mayilraj S."/>
        </authorList>
    </citation>
    <scope>NUCLEOTIDE SEQUENCE [LARGE SCALE GENOMIC DNA]</scope>
    <source>
        <strain evidence="14 15">GDSW-R2A3</strain>
    </source>
</reference>
<dbReference type="InterPro" id="IPR013752">
    <property type="entry name" value="KPA_reductase"/>
</dbReference>
<dbReference type="Gene3D" id="1.10.1040.10">
    <property type="entry name" value="N-(1-d-carboxylethyl)-l-norvaline Dehydrogenase, domain 2"/>
    <property type="match status" value="1"/>
</dbReference>
<dbReference type="InterPro" id="IPR013332">
    <property type="entry name" value="KPR_N"/>
</dbReference>
<evidence type="ECO:0000259" key="13">
    <source>
        <dbReference type="Pfam" id="PF08546"/>
    </source>
</evidence>
<evidence type="ECO:0000313" key="14">
    <source>
        <dbReference type="EMBL" id="OYD58954.1"/>
    </source>
</evidence>
<gene>
    <name evidence="14" type="ORF">CGZ90_03365</name>
</gene>
<keyword evidence="15" id="KW-1185">Reference proteome</keyword>
<dbReference type="GO" id="GO:0050661">
    <property type="term" value="F:NADP binding"/>
    <property type="evidence" value="ECO:0007669"/>
    <property type="project" value="TreeGrafter"/>
</dbReference>
<dbReference type="GO" id="GO:0015940">
    <property type="term" value="P:pantothenate biosynthetic process"/>
    <property type="evidence" value="ECO:0007669"/>
    <property type="project" value="UniProtKB-UniPathway"/>
</dbReference>
<evidence type="ECO:0000256" key="11">
    <source>
        <dbReference type="RuleBase" id="RU362068"/>
    </source>
</evidence>
<evidence type="ECO:0000256" key="1">
    <source>
        <dbReference type="ARBA" id="ARBA00002919"/>
    </source>
</evidence>
<organism evidence="14 15">
    <name type="scientific">Fictibacillus aquaticus</name>
    <dbReference type="NCBI Taxonomy" id="2021314"/>
    <lineage>
        <taxon>Bacteria</taxon>
        <taxon>Bacillati</taxon>
        <taxon>Bacillota</taxon>
        <taxon>Bacilli</taxon>
        <taxon>Bacillales</taxon>
        <taxon>Fictibacillaceae</taxon>
        <taxon>Fictibacillus</taxon>
    </lineage>
</organism>
<dbReference type="SUPFAM" id="SSF51735">
    <property type="entry name" value="NAD(P)-binding Rossmann-fold domains"/>
    <property type="match status" value="1"/>
</dbReference>
<dbReference type="InterPro" id="IPR013328">
    <property type="entry name" value="6PGD_dom2"/>
</dbReference>
<evidence type="ECO:0000256" key="8">
    <source>
        <dbReference type="ARBA" id="ARBA00023002"/>
    </source>
</evidence>
<dbReference type="SUPFAM" id="SSF48179">
    <property type="entry name" value="6-phosphogluconate dehydrogenase C-terminal domain-like"/>
    <property type="match status" value="1"/>
</dbReference>
<evidence type="ECO:0000256" key="6">
    <source>
        <dbReference type="ARBA" id="ARBA00022655"/>
    </source>
</evidence>
<comment type="similarity">
    <text evidence="3 11">Belongs to the ketopantoate reductase family.</text>
</comment>
<evidence type="ECO:0000256" key="2">
    <source>
        <dbReference type="ARBA" id="ARBA00004994"/>
    </source>
</evidence>
<evidence type="ECO:0000256" key="9">
    <source>
        <dbReference type="ARBA" id="ARBA00032024"/>
    </source>
</evidence>
<dbReference type="InterPro" id="IPR050838">
    <property type="entry name" value="Ketopantoate_reductase"/>
</dbReference>
<dbReference type="EC" id="1.1.1.169" evidence="4 11"/>
<dbReference type="InterPro" id="IPR003710">
    <property type="entry name" value="ApbA"/>
</dbReference>
<feature type="domain" description="Ketopantoate reductase C-terminal" evidence="13">
    <location>
        <begin position="180"/>
        <end position="295"/>
    </location>
</feature>
<dbReference type="PANTHER" id="PTHR43765:SF2">
    <property type="entry name" value="2-DEHYDROPANTOATE 2-REDUCTASE"/>
    <property type="match status" value="1"/>
</dbReference>
<comment type="pathway">
    <text evidence="2 11">Cofactor biosynthesis; (R)-pantothenate biosynthesis; (R)-pantoate from 3-methyl-2-oxobutanoate: step 2/2.</text>
</comment>
<dbReference type="OrthoDB" id="9800163at2"/>
<dbReference type="Pfam" id="PF08546">
    <property type="entry name" value="ApbA_C"/>
    <property type="match status" value="1"/>
</dbReference>
<dbReference type="EMBL" id="NOII01000001">
    <property type="protein sequence ID" value="OYD58954.1"/>
    <property type="molecule type" value="Genomic_DNA"/>
</dbReference>
<keyword evidence="8 11" id="KW-0560">Oxidoreductase</keyword>